<dbReference type="Pfam" id="PF00578">
    <property type="entry name" value="AhpC-TSA"/>
    <property type="match status" value="1"/>
</dbReference>
<reference evidence="12" key="1">
    <citation type="submission" date="2018-05" db="EMBL/GenBank/DDBJ databases">
        <authorList>
            <person name="Lanie J.A."/>
            <person name="Ng W.-L."/>
            <person name="Kazmierczak K.M."/>
            <person name="Andrzejewski T.M."/>
            <person name="Davidsen T.M."/>
            <person name="Wayne K.J."/>
            <person name="Tettelin H."/>
            <person name="Glass J.I."/>
            <person name="Rusch D."/>
            <person name="Podicherti R."/>
            <person name="Tsui H.-C.T."/>
            <person name="Winkler M.E."/>
        </authorList>
    </citation>
    <scope>NUCLEOTIDE SEQUENCE</scope>
</reference>
<accession>A0A382PTG8</accession>
<dbReference type="EC" id="1.11.1.24" evidence="2"/>
<dbReference type="InterPro" id="IPR013766">
    <property type="entry name" value="Thioredoxin_domain"/>
</dbReference>
<dbReference type="InterPro" id="IPR024706">
    <property type="entry name" value="Peroxiredoxin_AhpC-typ"/>
</dbReference>
<evidence type="ECO:0000256" key="8">
    <source>
        <dbReference type="ARBA" id="ARBA00032824"/>
    </source>
</evidence>
<evidence type="ECO:0000256" key="5">
    <source>
        <dbReference type="ARBA" id="ARBA00023002"/>
    </source>
</evidence>
<keyword evidence="5" id="KW-0560">Oxidoreductase</keyword>
<dbReference type="FunFam" id="3.40.30.10:FF:000007">
    <property type="entry name" value="Thioredoxin-dependent thiol peroxidase"/>
    <property type="match status" value="1"/>
</dbReference>
<dbReference type="EMBL" id="UINC01109596">
    <property type="protein sequence ID" value="SVC76516.1"/>
    <property type="molecule type" value="Genomic_DNA"/>
</dbReference>
<protein>
    <recommendedName>
        <fullName evidence="2">thioredoxin-dependent peroxiredoxin</fullName>
        <ecNumber evidence="2">1.11.1.24</ecNumber>
    </recommendedName>
    <alternativeName>
        <fullName evidence="8">Thioredoxin peroxidase</fullName>
    </alternativeName>
</protein>
<feature type="domain" description="Thioredoxin" evidence="11">
    <location>
        <begin position="1"/>
        <end position="148"/>
    </location>
</feature>
<dbReference type="AlphaFoldDB" id="A0A382PTG8"/>
<keyword evidence="7" id="KW-0676">Redox-active center</keyword>
<evidence type="ECO:0000256" key="10">
    <source>
        <dbReference type="ARBA" id="ARBA00049091"/>
    </source>
</evidence>
<name>A0A382PTG8_9ZZZZ</name>
<dbReference type="SUPFAM" id="SSF52833">
    <property type="entry name" value="Thioredoxin-like"/>
    <property type="match status" value="1"/>
</dbReference>
<dbReference type="PANTHER" id="PTHR42801">
    <property type="entry name" value="THIOREDOXIN-DEPENDENT PEROXIDE REDUCTASE"/>
    <property type="match status" value="1"/>
</dbReference>
<evidence type="ECO:0000256" key="9">
    <source>
        <dbReference type="ARBA" id="ARBA00038489"/>
    </source>
</evidence>
<evidence type="ECO:0000256" key="4">
    <source>
        <dbReference type="ARBA" id="ARBA00022862"/>
    </source>
</evidence>
<dbReference type="InterPro" id="IPR000866">
    <property type="entry name" value="AhpC/TSA"/>
</dbReference>
<evidence type="ECO:0000256" key="2">
    <source>
        <dbReference type="ARBA" id="ARBA00013017"/>
    </source>
</evidence>
<comment type="catalytic activity">
    <reaction evidence="10">
        <text>a hydroperoxide + [thioredoxin]-dithiol = an alcohol + [thioredoxin]-disulfide + H2O</text>
        <dbReference type="Rhea" id="RHEA:62620"/>
        <dbReference type="Rhea" id="RHEA-COMP:10698"/>
        <dbReference type="Rhea" id="RHEA-COMP:10700"/>
        <dbReference type="ChEBI" id="CHEBI:15377"/>
        <dbReference type="ChEBI" id="CHEBI:29950"/>
        <dbReference type="ChEBI" id="CHEBI:30879"/>
        <dbReference type="ChEBI" id="CHEBI:35924"/>
        <dbReference type="ChEBI" id="CHEBI:50058"/>
        <dbReference type="EC" id="1.11.1.24"/>
    </reaction>
</comment>
<dbReference type="GO" id="GO:0034599">
    <property type="term" value="P:cellular response to oxidative stress"/>
    <property type="evidence" value="ECO:0007669"/>
    <property type="project" value="TreeGrafter"/>
</dbReference>
<evidence type="ECO:0000313" key="12">
    <source>
        <dbReference type="EMBL" id="SVC76516.1"/>
    </source>
</evidence>
<keyword evidence="4" id="KW-0049">Antioxidant</keyword>
<evidence type="ECO:0000256" key="3">
    <source>
        <dbReference type="ARBA" id="ARBA00022559"/>
    </source>
</evidence>
<dbReference type="InterPro" id="IPR036249">
    <property type="entry name" value="Thioredoxin-like_sf"/>
</dbReference>
<dbReference type="Gene3D" id="3.40.30.10">
    <property type="entry name" value="Glutaredoxin"/>
    <property type="match status" value="1"/>
</dbReference>
<gene>
    <name evidence="12" type="ORF">METZ01_LOCUS329370</name>
</gene>
<evidence type="ECO:0000256" key="7">
    <source>
        <dbReference type="ARBA" id="ARBA00023284"/>
    </source>
</evidence>
<dbReference type="CDD" id="cd03017">
    <property type="entry name" value="PRX_BCP"/>
    <property type="match status" value="1"/>
</dbReference>
<organism evidence="12">
    <name type="scientific">marine metagenome</name>
    <dbReference type="NCBI Taxonomy" id="408172"/>
    <lineage>
        <taxon>unclassified sequences</taxon>
        <taxon>metagenomes</taxon>
        <taxon>ecological metagenomes</taxon>
    </lineage>
</organism>
<proteinExistence type="inferred from homology"/>
<dbReference type="GO" id="GO:0005737">
    <property type="term" value="C:cytoplasm"/>
    <property type="evidence" value="ECO:0007669"/>
    <property type="project" value="TreeGrafter"/>
</dbReference>
<keyword evidence="6" id="KW-1015">Disulfide bond</keyword>
<dbReference type="PANTHER" id="PTHR42801:SF4">
    <property type="entry name" value="AHPC_TSA FAMILY PROTEIN"/>
    <property type="match status" value="1"/>
</dbReference>
<dbReference type="InterPro" id="IPR050924">
    <property type="entry name" value="Peroxiredoxin_BCP/PrxQ"/>
</dbReference>
<comment type="similarity">
    <text evidence="9">Belongs to the peroxiredoxin family. BCP/PrxQ subfamily.</text>
</comment>
<dbReference type="PROSITE" id="PS51352">
    <property type="entry name" value="THIOREDOXIN_2"/>
    <property type="match status" value="1"/>
</dbReference>
<sequence>MKKLPNFTLSLIDGSVLKSSAITSKTILFFYPKAMTPGCTVEVNEFQSNLNKFQKLAFTIIGCSKDPIENNIKFAEKYKLKYSLASDLTDVCEKLGIWIEKSMYGKKYFGIDRSTFMIDSKGKLFKQWNKVKVKDHVKEVLEIAKNCP</sequence>
<evidence type="ECO:0000256" key="6">
    <source>
        <dbReference type="ARBA" id="ARBA00023157"/>
    </source>
</evidence>
<dbReference type="GO" id="GO:0008379">
    <property type="term" value="F:thioredoxin peroxidase activity"/>
    <property type="evidence" value="ECO:0007669"/>
    <property type="project" value="TreeGrafter"/>
</dbReference>
<dbReference type="PIRSF" id="PIRSF000239">
    <property type="entry name" value="AHPC"/>
    <property type="match status" value="1"/>
</dbReference>
<keyword evidence="3" id="KW-0575">Peroxidase</keyword>
<dbReference type="GO" id="GO:0045454">
    <property type="term" value="P:cell redox homeostasis"/>
    <property type="evidence" value="ECO:0007669"/>
    <property type="project" value="TreeGrafter"/>
</dbReference>
<comment type="subunit">
    <text evidence="1">Monomer.</text>
</comment>
<evidence type="ECO:0000259" key="11">
    <source>
        <dbReference type="PROSITE" id="PS51352"/>
    </source>
</evidence>
<evidence type="ECO:0000256" key="1">
    <source>
        <dbReference type="ARBA" id="ARBA00011245"/>
    </source>
</evidence>